<gene>
    <name evidence="3" type="ORF">ACFFGA_12160</name>
</gene>
<organism evidence="3 4">
    <name type="scientific">Winogradskyella pulchriflava</name>
    <dbReference type="NCBI Taxonomy" id="1110688"/>
    <lineage>
        <taxon>Bacteria</taxon>
        <taxon>Pseudomonadati</taxon>
        <taxon>Bacteroidota</taxon>
        <taxon>Flavobacteriia</taxon>
        <taxon>Flavobacteriales</taxon>
        <taxon>Flavobacteriaceae</taxon>
        <taxon>Winogradskyella</taxon>
    </lineage>
</organism>
<protein>
    <submittedName>
        <fullName evidence="3">DUF5723 family protein</fullName>
    </submittedName>
</protein>
<evidence type="ECO:0000256" key="1">
    <source>
        <dbReference type="SAM" id="SignalP"/>
    </source>
</evidence>
<comment type="caution">
    <text evidence="3">The sequence shown here is derived from an EMBL/GenBank/DDBJ whole genome shotgun (WGS) entry which is preliminary data.</text>
</comment>
<sequence length="440" mass="48624">MKRLLIILSITLLCYSNTLTSQSYVGHALDNYAGIHAVSFNPSNVVGSKFKTDINLISGSALVGSDYFGIDISTALKSDDGFDFDEDIKKFPKNDNNFFLNTDVLGPSFMFNLTPKSSIGIITRARAFFNLNNINGELYENLADDFDTDNDFDFDSSNLSGTLHAWAEFGVAYGRILIDKPNHILKGGVTLKYLQGAGSLFISSPGLQGQYTASSETLDTQGTLNYGTTQDFDNDNINFDNLSAGYGADIGFTYEWHSEREDSLRVFQNQYKLKVGVSLNDLGSISYKDSEVTTYDMNNSVSTSDYDDDTEEFLEDNYGSTQTTEKVKVKLPTALNLSVDYRLAKKWFVSAHASLSMTDKESELSNSVLNTVTLAPRLETKWFSFYAPVSFREYGDVAFGGGFRLGPLTVGSGSVFSNLLTDSSKTTDVYLGLKIPIYRK</sequence>
<keyword evidence="4" id="KW-1185">Reference proteome</keyword>
<name>A0ABV6QAN9_9FLAO</name>
<evidence type="ECO:0000313" key="4">
    <source>
        <dbReference type="Proteomes" id="UP001589832"/>
    </source>
</evidence>
<accession>A0ABV6QAN9</accession>
<feature type="signal peptide" evidence="1">
    <location>
        <begin position="1"/>
        <end position="23"/>
    </location>
</feature>
<evidence type="ECO:0000313" key="3">
    <source>
        <dbReference type="EMBL" id="MFC0605314.1"/>
    </source>
</evidence>
<dbReference type="RefSeq" id="WP_386064416.1">
    <property type="nucleotide sequence ID" value="NZ_JBHLTQ010000006.1"/>
</dbReference>
<dbReference type="Proteomes" id="UP001589832">
    <property type="component" value="Unassembled WGS sequence"/>
</dbReference>
<dbReference type="EMBL" id="JBHLTQ010000006">
    <property type="protein sequence ID" value="MFC0605314.1"/>
    <property type="molecule type" value="Genomic_DNA"/>
</dbReference>
<keyword evidence="1" id="KW-0732">Signal</keyword>
<evidence type="ECO:0000259" key="2">
    <source>
        <dbReference type="Pfam" id="PF18990"/>
    </source>
</evidence>
<proteinExistence type="predicted"/>
<dbReference type="Pfam" id="PF18990">
    <property type="entry name" value="DUF5723"/>
    <property type="match status" value="1"/>
</dbReference>
<feature type="domain" description="DUF5723" evidence="2">
    <location>
        <begin position="42"/>
        <end position="410"/>
    </location>
</feature>
<dbReference type="InterPro" id="IPR043781">
    <property type="entry name" value="DUF5723"/>
</dbReference>
<feature type="chain" id="PRO_5045494814" evidence="1">
    <location>
        <begin position="24"/>
        <end position="440"/>
    </location>
</feature>
<reference evidence="3 4" key="1">
    <citation type="submission" date="2024-09" db="EMBL/GenBank/DDBJ databases">
        <authorList>
            <person name="Sun Q."/>
            <person name="Mori K."/>
        </authorList>
    </citation>
    <scope>NUCLEOTIDE SEQUENCE [LARGE SCALE GENOMIC DNA]</scope>
    <source>
        <strain evidence="3 4">NCAIM B.02481</strain>
    </source>
</reference>